<keyword evidence="4" id="KW-1185">Reference proteome</keyword>
<proteinExistence type="predicted"/>
<feature type="coiled-coil region" evidence="1">
    <location>
        <begin position="11"/>
        <end position="38"/>
    </location>
</feature>
<accession>A0A835WQA5</accession>
<dbReference type="EMBL" id="JAEHOD010000006">
    <property type="protein sequence ID" value="KAG2452113.1"/>
    <property type="molecule type" value="Genomic_DNA"/>
</dbReference>
<evidence type="ECO:0000256" key="2">
    <source>
        <dbReference type="SAM" id="MobiDB-lite"/>
    </source>
</evidence>
<dbReference type="AlphaFoldDB" id="A0A835WQA5"/>
<keyword evidence="1" id="KW-0175">Coiled coil</keyword>
<feature type="region of interest" description="Disordered" evidence="2">
    <location>
        <begin position="63"/>
        <end position="104"/>
    </location>
</feature>
<reference evidence="3" key="1">
    <citation type="journal article" date="2020" name="bioRxiv">
        <title>Comparative genomics of Chlamydomonas.</title>
        <authorList>
            <person name="Craig R.J."/>
            <person name="Hasan A.R."/>
            <person name="Ness R.W."/>
            <person name="Keightley P.D."/>
        </authorList>
    </citation>
    <scope>NUCLEOTIDE SEQUENCE</scope>
    <source>
        <strain evidence="3">CCAP 11/173</strain>
    </source>
</reference>
<sequence>MATIAAVIAAIEKVEVDIDEAGAAIKKVESDIEDITSKLGNRKFSEEDKSSFRKHLDHLYKKEQHLRTKEEQLRTEKEQLRTKEEQLRTEERRREDRKRKEEDEGDEILADYNKYIQRVRVMNGPSQVSLKREQLDPSSPLVKNWRPNTAQTVGLQPELAHPQFAAAVDTLGGAAQLDQATVNAAAKLCCIGADIYEKEVMHFNNRAGDQNTLKVTQGWPSSS</sequence>
<gene>
    <name evidence="3" type="ORF">HYH02_003147</name>
</gene>
<dbReference type="Proteomes" id="UP000613740">
    <property type="component" value="Unassembled WGS sequence"/>
</dbReference>
<comment type="caution">
    <text evidence="3">The sequence shown here is derived from an EMBL/GenBank/DDBJ whole genome shotgun (WGS) entry which is preliminary data.</text>
</comment>
<protein>
    <submittedName>
        <fullName evidence="3">Uncharacterized protein</fullName>
    </submittedName>
</protein>
<feature type="compositionally biased region" description="Basic and acidic residues" evidence="2">
    <location>
        <begin position="63"/>
        <end position="102"/>
    </location>
</feature>
<evidence type="ECO:0000313" key="3">
    <source>
        <dbReference type="EMBL" id="KAG2452113.1"/>
    </source>
</evidence>
<name>A0A835WQA5_9CHLO</name>
<organism evidence="3 4">
    <name type="scientific">Chlamydomonas schloesseri</name>
    <dbReference type="NCBI Taxonomy" id="2026947"/>
    <lineage>
        <taxon>Eukaryota</taxon>
        <taxon>Viridiplantae</taxon>
        <taxon>Chlorophyta</taxon>
        <taxon>core chlorophytes</taxon>
        <taxon>Chlorophyceae</taxon>
        <taxon>CS clade</taxon>
        <taxon>Chlamydomonadales</taxon>
        <taxon>Chlamydomonadaceae</taxon>
        <taxon>Chlamydomonas</taxon>
    </lineage>
</organism>
<evidence type="ECO:0000313" key="4">
    <source>
        <dbReference type="Proteomes" id="UP000613740"/>
    </source>
</evidence>
<evidence type="ECO:0000256" key="1">
    <source>
        <dbReference type="SAM" id="Coils"/>
    </source>
</evidence>